<accession>A0A194W8S0</accession>
<feature type="compositionally biased region" description="Low complexity" evidence="2">
    <location>
        <begin position="721"/>
        <end position="734"/>
    </location>
</feature>
<dbReference type="SMR" id="A0A194W8S0"/>
<dbReference type="SUPFAM" id="SSF57997">
    <property type="entry name" value="Tropomyosin"/>
    <property type="match status" value="1"/>
</dbReference>
<evidence type="ECO:0000256" key="1">
    <source>
        <dbReference type="SAM" id="Coils"/>
    </source>
</evidence>
<dbReference type="Proteomes" id="UP000078559">
    <property type="component" value="Chromosome 9"/>
</dbReference>
<evidence type="ECO:0000256" key="2">
    <source>
        <dbReference type="SAM" id="MobiDB-lite"/>
    </source>
</evidence>
<feature type="coiled-coil region" evidence="1">
    <location>
        <begin position="68"/>
        <end position="221"/>
    </location>
</feature>
<name>A0A194W8S0_CYTMA</name>
<keyword evidence="4" id="KW-1185">Reference proteome</keyword>
<evidence type="ECO:0000313" key="4">
    <source>
        <dbReference type="Proteomes" id="UP000078559"/>
    </source>
</evidence>
<organism evidence="3 4">
    <name type="scientific">Cytospora mali</name>
    <name type="common">Apple Valsa canker fungus</name>
    <name type="synonym">Valsa mali</name>
    <dbReference type="NCBI Taxonomy" id="578113"/>
    <lineage>
        <taxon>Eukaryota</taxon>
        <taxon>Fungi</taxon>
        <taxon>Dikarya</taxon>
        <taxon>Ascomycota</taxon>
        <taxon>Pezizomycotina</taxon>
        <taxon>Sordariomycetes</taxon>
        <taxon>Sordariomycetidae</taxon>
        <taxon>Diaporthales</taxon>
        <taxon>Cytosporaceae</taxon>
        <taxon>Cytospora</taxon>
    </lineage>
</organism>
<keyword evidence="1" id="KW-0175">Coiled coil</keyword>
<dbReference type="EMBL" id="CM003106">
    <property type="protein sequence ID" value="KUI72682.1"/>
    <property type="molecule type" value="Genomic_DNA"/>
</dbReference>
<feature type="compositionally biased region" description="Low complexity" evidence="2">
    <location>
        <begin position="321"/>
        <end position="338"/>
    </location>
</feature>
<feature type="compositionally biased region" description="Polar residues" evidence="2">
    <location>
        <begin position="408"/>
        <end position="424"/>
    </location>
</feature>
<dbReference type="Gene3D" id="1.10.287.1490">
    <property type="match status" value="1"/>
</dbReference>
<feature type="region of interest" description="Disordered" evidence="2">
    <location>
        <begin position="656"/>
        <end position="751"/>
    </location>
</feature>
<feature type="compositionally biased region" description="Pro residues" evidence="2">
    <location>
        <begin position="374"/>
        <end position="386"/>
    </location>
</feature>
<reference evidence="3" key="1">
    <citation type="submission" date="2014-12" db="EMBL/GenBank/DDBJ databases">
        <title>Genome Sequence of Valsa Canker Pathogens Uncovers a Specific Adaption of Colonization on Woody Bark.</title>
        <authorList>
            <person name="Yin Z."/>
            <person name="Liu H."/>
            <person name="Gao X."/>
            <person name="Li Z."/>
            <person name="Song N."/>
            <person name="Ke X."/>
            <person name="Dai Q."/>
            <person name="Wu Y."/>
            <person name="Sun Y."/>
            <person name="Xu J.-R."/>
            <person name="Kang Z.K."/>
            <person name="Wang L."/>
            <person name="Huang L."/>
        </authorList>
    </citation>
    <scope>NUCLEOTIDE SEQUENCE [LARGE SCALE GENOMIC DNA]</scope>
    <source>
        <strain evidence="3">03-8</strain>
    </source>
</reference>
<sequence>MAVPQAERLDLEMLAAALSQPEALQCCCGKTDCVFLKHNCSVLDSVEKDVHTAARLGQALLARHEAFMASAESERFEMQSRIEQLETDKKSLEDENARTIQENRALLDQLEALNNTVSDSETQIRSLEATLQSSEQTIRKLEAAEARAAAMEEQITNLEAEQAALQNTLVTTESEARSAMHRWRKAERGISDLQEKLEKMEREAREERDRHAEVLGRMERQRAMEKDLNTAAGRLKGAAAAKTLTDGKDGGTVVSHFVRDLLQDNANLQLGMAELRELLMNSNDEIQSLREQLLFHQPVDDGEASTTSTLRTELGPEELEPTSPKSPRSPSRPQPKTSLSQELHIHHHYHVTRPAEPKKPKKKRQTPNSLTPRPFSPSSPPSPGRGPPHWRLQHTPAAPPFISHSVKDSMSTAPSTRWSVFSEQPSDFAPSSAPSSPTSNRRPSIFDRGGYETSYPVSPVTTADPVSPRWTRNHKKQPSDASRRQFSTPRPLFLGGLPEDNLGISVMPGNKLTSRPTVLATAADNIPDLITTAASSEESATVSLDSSDALPSMPLTPSFDDSFASSPQPHLHRVTSQESIMSLTGGLDIHTLKSRPSQLTLRPLGAATADTGLSNVIARPTIARGWTEGKRGSLVLRDNLLSIPDLLEGGRSASATLPSSLTAPTEGQQRSSSSSGLGKLVGWRPWSSTNSKQPDDSSSTPTSDRSRSRSPNQTSTASPGSSIIEISRSQSSGSPKPKPLKEAAFSPRSFGINQPGAIPGFQKYLAFHQRRGPPSKVVPDVVDTEALREGLAE</sequence>
<feature type="region of interest" description="Disordered" evidence="2">
    <location>
        <begin position="297"/>
        <end position="490"/>
    </location>
</feature>
<dbReference type="OrthoDB" id="4088568at2759"/>
<evidence type="ECO:0000313" key="3">
    <source>
        <dbReference type="EMBL" id="KUI72682.1"/>
    </source>
</evidence>
<dbReference type="AlphaFoldDB" id="A0A194W8S0"/>
<dbReference type="PANTHER" id="PTHR45615:SF66">
    <property type="entry name" value="CARD DOMAIN-CONTAINING PROTEIN"/>
    <property type="match status" value="1"/>
</dbReference>
<feature type="compositionally biased region" description="Low complexity" evidence="2">
    <location>
        <begin position="425"/>
        <end position="443"/>
    </location>
</feature>
<gene>
    <name evidence="3" type="ORF">VM1G_08267</name>
</gene>
<feature type="coiled-coil region" evidence="1">
    <location>
        <begin position="258"/>
        <end position="292"/>
    </location>
</feature>
<protein>
    <submittedName>
        <fullName evidence="3">Uncharacterized protein</fullName>
    </submittedName>
</protein>
<feature type="compositionally biased region" description="Low complexity" evidence="2">
    <location>
        <begin position="656"/>
        <end position="675"/>
    </location>
</feature>
<proteinExistence type="predicted"/>
<dbReference type="PANTHER" id="PTHR45615">
    <property type="entry name" value="MYOSIN HEAVY CHAIN, NON-MUSCLE"/>
    <property type="match status" value="1"/>
</dbReference>